<evidence type="ECO:0000313" key="2">
    <source>
        <dbReference type="Proteomes" id="UP000183567"/>
    </source>
</evidence>
<dbReference type="AlphaFoldDB" id="A0A1J8QMB3"/>
<dbReference type="InterPro" id="IPR036047">
    <property type="entry name" value="F-box-like_dom_sf"/>
</dbReference>
<proteinExistence type="predicted"/>
<accession>A0A1J8QMB3</accession>
<dbReference type="STRING" id="180088.A0A1J8QMB3"/>
<organism evidence="1 2">
    <name type="scientific">Rhizopogon vesiculosus</name>
    <dbReference type="NCBI Taxonomy" id="180088"/>
    <lineage>
        <taxon>Eukaryota</taxon>
        <taxon>Fungi</taxon>
        <taxon>Dikarya</taxon>
        <taxon>Basidiomycota</taxon>
        <taxon>Agaricomycotina</taxon>
        <taxon>Agaricomycetes</taxon>
        <taxon>Agaricomycetidae</taxon>
        <taxon>Boletales</taxon>
        <taxon>Suillineae</taxon>
        <taxon>Rhizopogonaceae</taxon>
        <taxon>Rhizopogon</taxon>
    </lineage>
</organism>
<dbReference type="OrthoDB" id="3253362at2759"/>
<comment type="caution">
    <text evidence="1">The sequence shown here is derived from an EMBL/GenBank/DDBJ whole genome shotgun (WGS) entry which is preliminary data.</text>
</comment>
<dbReference type="Proteomes" id="UP000183567">
    <property type="component" value="Unassembled WGS sequence"/>
</dbReference>
<dbReference type="EMBL" id="LVVM01003531">
    <property type="protein sequence ID" value="OJA14697.1"/>
    <property type="molecule type" value="Genomic_DNA"/>
</dbReference>
<dbReference type="SUPFAM" id="SSF81383">
    <property type="entry name" value="F-box domain"/>
    <property type="match status" value="1"/>
</dbReference>
<reference evidence="1 2" key="1">
    <citation type="submission" date="2016-03" db="EMBL/GenBank/DDBJ databases">
        <title>Comparative genomics of the ectomycorrhizal sister species Rhizopogon vinicolor and Rhizopogon vesiculosus (Basidiomycota: Boletales) reveals a divergence of the mating type B locus.</title>
        <authorList>
            <person name="Mujic A.B."/>
            <person name="Kuo A."/>
            <person name="Tritt A."/>
            <person name="Lipzen A."/>
            <person name="Chen C."/>
            <person name="Johnson J."/>
            <person name="Sharma A."/>
            <person name="Barry K."/>
            <person name="Grigoriev I.V."/>
            <person name="Spatafora J.W."/>
        </authorList>
    </citation>
    <scope>NUCLEOTIDE SEQUENCE [LARGE SCALE GENOMIC DNA]</scope>
    <source>
        <strain evidence="1 2">AM-OR11-056</strain>
    </source>
</reference>
<protein>
    <submittedName>
        <fullName evidence="1">Uncharacterized protein</fullName>
    </submittedName>
</protein>
<keyword evidence="2" id="KW-1185">Reference proteome</keyword>
<sequence>MDSRIKSPGQQLIEKPDNGSALSCLPVEILRQIFIHCLPDAYALSPNLAPILLSRICRRWRETSVNMPTLWRKVLVVVPAGDGDWKKSAVFYDLWLKRSQGLPLSIAIDCSPNCKDKLRNILQPYNTQISSIEFLSGDAIIAAELLFETTDLPAFREVRLHRPLGDRVNDETDAIRSLSRLPCTLRTLKVIKEISFDLFNYSVCDVWAHLTTIKMNLYEEHDVLQLLRLCPKLSSLKTRLSSIDGSIPLQPLTHMNLQSWSISCFTEIFHVLFNALTLPALRVLEAHYLVWCHKEFMAFLARSDCPLEHLILGFGVMMTERERRKAKREYIALLPSLEVEFDVVTAYHYG</sequence>
<name>A0A1J8QMB3_9AGAM</name>
<gene>
    <name evidence="1" type="ORF">AZE42_09979</name>
</gene>
<dbReference type="Gene3D" id="1.20.1280.50">
    <property type="match status" value="1"/>
</dbReference>
<evidence type="ECO:0000313" key="1">
    <source>
        <dbReference type="EMBL" id="OJA14697.1"/>
    </source>
</evidence>